<sequence>MKEININIEGYNVNGICVGCLNYNRKMFYQEEVKDFFKIWANIDVPDGLTIQVCWECLAAVRSAVRFRTQILSAFNVLIEYSRKHTFLNSPSDLSIHAMSRLSSTTLSSEPILAPLKEEEQPCLDIDVVKIEVDDPKCDAVKLDICEPEPELGCPQSPKLEETTDVFIDDSEFLEAIPSPDQEASDDDVLLSNLKKKKKRGRKSKKEKSKRKKKDDEQKEEEQTLKHSRKLKNLPDFVELYTMTEEEMWKIRAEDVARKEFVELKYKCEDCVIAFNTEKLMNYHKNGKHRPKMEGNVQCDVCKAYFLTRDNVSVHRALHLAAYRCRACGVRTTLKRTVLRHACALHLAHACPTCGQQFTTKSKLVYHRSVCHQERPQCDCCGKVFANKMTLKYHLKILPQSKPKEKLHLPCKGCDKVFHSKKSYRAHVVIHNGLKYPCPICGKLFMWKRNLARHTRNHREKDEGALYECRDCGKSFASRDCYKNHMRLSKRHVPEDAYIHACNYCGKKFATKWCMVDHVDWDHLKLIKYQCNVCFKPFKTAKILVAHINNIHQGKKNKEPEGEHLCEICGKSYKSAKRLKGHVWAMHTNRSASKSYKCKLCPATFTWQTSIYKHMKMMHDNNKRTKQPRPLPPVKKQEPYPDIELANRMQYFQQNLANNLVQNMVQAQPVPINIVQNIV</sequence>
<feature type="domain" description="C2H2-type" evidence="7">
    <location>
        <begin position="349"/>
        <end position="376"/>
    </location>
</feature>
<evidence type="ECO:0000256" key="4">
    <source>
        <dbReference type="ARBA" id="ARBA00022833"/>
    </source>
</evidence>
<dbReference type="GO" id="GO:0005634">
    <property type="term" value="C:nucleus"/>
    <property type="evidence" value="ECO:0007669"/>
    <property type="project" value="UniProtKB-SubCell"/>
</dbReference>
<dbReference type="InterPro" id="IPR036236">
    <property type="entry name" value="Znf_C2H2_sf"/>
</dbReference>
<name>A0AAV1LEF2_9NEOP</name>
<feature type="domain" description="C2H2-type" evidence="7">
    <location>
        <begin position="376"/>
        <end position="403"/>
    </location>
</feature>
<feature type="domain" description="C2H2-type" evidence="7">
    <location>
        <begin position="596"/>
        <end position="624"/>
    </location>
</feature>
<evidence type="ECO:0000313" key="9">
    <source>
        <dbReference type="Proteomes" id="UP001314205"/>
    </source>
</evidence>
<dbReference type="GO" id="GO:0008270">
    <property type="term" value="F:zinc ion binding"/>
    <property type="evidence" value="ECO:0007669"/>
    <property type="project" value="UniProtKB-KW"/>
</dbReference>
<proteinExistence type="predicted"/>
<keyword evidence="1" id="KW-0479">Metal-binding</keyword>
<comment type="caution">
    <text evidence="8">The sequence shown here is derived from an EMBL/GenBank/DDBJ whole genome shotgun (WGS) entry which is preliminary data.</text>
</comment>
<dbReference type="AlphaFoldDB" id="A0AAV1LEF2"/>
<evidence type="ECO:0000256" key="5">
    <source>
        <dbReference type="PROSITE-ProRule" id="PRU00042"/>
    </source>
</evidence>
<gene>
    <name evidence="8" type="ORF">PARMNEM_LOCUS12398</name>
</gene>
<dbReference type="PANTHER" id="PTHR24381:SF368">
    <property type="entry name" value="ZINC FINGER AND BTB DOMAIN-CONTAINING PROTEIN 41"/>
    <property type="match status" value="1"/>
</dbReference>
<keyword evidence="2" id="KW-0677">Repeat</keyword>
<feature type="region of interest" description="Disordered" evidence="6">
    <location>
        <begin position="178"/>
        <end position="226"/>
    </location>
</feature>
<feature type="domain" description="C2H2-type" evidence="7">
    <location>
        <begin position="436"/>
        <end position="463"/>
    </location>
</feature>
<feature type="compositionally biased region" description="Basic and acidic residues" evidence="6">
    <location>
        <begin position="214"/>
        <end position="225"/>
    </location>
</feature>
<feature type="domain" description="C2H2-type" evidence="7">
    <location>
        <begin position="467"/>
        <end position="497"/>
    </location>
</feature>
<evidence type="ECO:0000256" key="6">
    <source>
        <dbReference type="SAM" id="MobiDB-lite"/>
    </source>
</evidence>
<dbReference type="GO" id="GO:0000977">
    <property type="term" value="F:RNA polymerase II transcription regulatory region sequence-specific DNA binding"/>
    <property type="evidence" value="ECO:0007669"/>
    <property type="project" value="TreeGrafter"/>
</dbReference>
<keyword evidence="9" id="KW-1185">Reference proteome</keyword>
<evidence type="ECO:0000256" key="2">
    <source>
        <dbReference type="ARBA" id="ARBA00022737"/>
    </source>
</evidence>
<dbReference type="SUPFAM" id="SSF57667">
    <property type="entry name" value="beta-beta-alpha zinc fingers"/>
    <property type="match status" value="6"/>
</dbReference>
<keyword evidence="4" id="KW-0862">Zinc</keyword>
<evidence type="ECO:0000256" key="3">
    <source>
        <dbReference type="ARBA" id="ARBA00022771"/>
    </source>
</evidence>
<reference evidence="8 9" key="1">
    <citation type="submission" date="2023-11" db="EMBL/GenBank/DDBJ databases">
        <authorList>
            <person name="Hedman E."/>
            <person name="Englund M."/>
            <person name="Stromberg M."/>
            <person name="Nyberg Akerstrom W."/>
            <person name="Nylinder S."/>
            <person name="Jareborg N."/>
            <person name="Kallberg Y."/>
            <person name="Kronander E."/>
        </authorList>
    </citation>
    <scope>NUCLEOTIDE SEQUENCE [LARGE SCALE GENOMIC DNA]</scope>
</reference>
<dbReference type="SMART" id="SM00355">
    <property type="entry name" value="ZnF_C2H2"/>
    <property type="match status" value="12"/>
</dbReference>
<evidence type="ECO:0000256" key="1">
    <source>
        <dbReference type="ARBA" id="ARBA00022723"/>
    </source>
</evidence>
<organism evidence="8 9">
    <name type="scientific">Parnassius mnemosyne</name>
    <name type="common">clouded apollo</name>
    <dbReference type="NCBI Taxonomy" id="213953"/>
    <lineage>
        <taxon>Eukaryota</taxon>
        <taxon>Metazoa</taxon>
        <taxon>Ecdysozoa</taxon>
        <taxon>Arthropoda</taxon>
        <taxon>Hexapoda</taxon>
        <taxon>Insecta</taxon>
        <taxon>Pterygota</taxon>
        <taxon>Neoptera</taxon>
        <taxon>Endopterygota</taxon>
        <taxon>Lepidoptera</taxon>
        <taxon>Glossata</taxon>
        <taxon>Ditrysia</taxon>
        <taxon>Papilionoidea</taxon>
        <taxon>Papilionidae</taxon>
        <taxon>Parnassiinae</taxon>
        <taxon>Parnassini</taxon>
        <taxon>Parnassius</taxon>
        <taxon>Driopa</taxon>
    </lineage>
</organism>
<accession>A0AAV1LEF2</accession>
<dbReference type="GO" id="GO:0000981">
    <property type="term" value="F:DNA-binding transcription factor activity, RNA polymerase II-specific"/>
    <property type="evidence" value="ECO:0007669"/>
    <property type="project" value="TreeGrafter"/>
</dbReference>
<feature type="domain" description="C2H2-type" evidence="7">
    <location>
        <begin position="409"/>
        <end position="436"/>
    </location>
</feature>
<protein>
    <recommendedName>
        <fullName evidence="7">C2H2-type domain-containing protein</fullName>
    </recommendedName>
</protein>
<dbReference type="PROSITE" id="PS50157">
    <property type="entry name" value="ZINC_FINGER_C2H2_2"/>
    <property type="match status" value="9"/>
</dbReference>
<feature type="domain" description="C2H2-type" evidence="7">
    <location>
        <begin position="266"/>
        <end position="294"/>
    </location>
</feature>
<dbReference type="Gene3D" id="3.30.160.60">
    <property type="entry name" value="Classic Zinc Finger"/>
    <property type="match status" value="5"/>
</dbReference>
<evidence type="ECO:0000313" key="8">
    <source>
        <dbReference type="EMBL" id="CAK1592447.1"/>
    </source>
</evidence>
<feature type="domain" description="C2H2-type" evidence="7">
    <location>
        <begin position="564"/>
        <end position="592"/>
    </location>
</feature>
<feature type="compositionally biased region" description="Basic residues" evidence="6">
    <location>
        <begin position="194"/>
        <end position="213"/>
    </location>
</feature>
<dbReference type="InterPro" id="IPR013087">
    <property type="entry name" value="Znf_C2H2_type"/>
</dbReference>
<dbReference type="Pfam" id="PF00096">
    <property type="entry name" value="zf-C2H2"/>
    <property type="match status" value="3"/>
</dbReference>
<feature type="domain" description="C2H2-type" evidence="7">
    <location>
        <begin position="529"/>
        <end position="557"/>
    </location>
</feature>
<keyword evidence="3 5" id="KW-0863">Zinc-finger</keyword>
<dbReference type="PROSITE" id="PS00028">
    <property type="entry name" value="ZINC_FINGER_C2H2_1"/>
    <property type="match status" value="9"/>
</dbReference>
<evidence type="ECO:0000259" key="7">
    <source>
        <dbReference type="PROSITE" id="PS50157"/>
    </source>
</evidence>
<dbReference type="PANTHER" id="PTHR24381">
    <property type="entry name" value="ZINC FINGER PROTEIN"/>
    <property type="match status" value="1"/>
</dbReference>
<dbReference type="Proteomes" id="UP001314205">
    <property type="component" value="Unassembled WGS sequence"/>
</dbReference>
<dbReference type="EMBL" id="CAVLGL010000087">
    <property type="protein sequence ID" value="CAK1592447.1"/>
    <property type="molecule type" value="Genomic_DNA"/>
</dbReference>